<sequence>MDDVKEKCAECIITWLTPENALDIRELCRQLECRTAVDECNRFIQKNFIHVSRSKSFLTIPLKDILEILAMDEIFVDTEEVVFEAAMRWAGEETKREQYTPKYVPGRKEMVAAEETVTSCRLLACVRLSLLKLPFLVDAVSKHRLIINDLRCRDLVDEAKNCYLPLDGYKFPQKQHPRLCTHMPGLICIIGGYTSENKPQNTFQIYNPMTKQWTTAAFMRYTRACLGLAMQYPKIYVTCGIGSDSRGLECYDF</sequence>
<dbReference type="PANTHER" id="PTHR24412:SF497">
    <property type="entry name" value="KELCH-LIKE PROTEIN 18"/>
    <property type="match status" value="1"/>
</dbReference>
<dbReference type="Proteomes" id="UP000053660">
    <property type="component" value="Unassembled WGS sequence"/>
</dbReference>
<dbReference type="InterPro" id="IPR006652">
    <property type="entry name" value="Kelch_1"/>
</dbReference>
<dbReference type="EMBL" id="KN558251">
    <property type="protein sequence ID" value="KHJ87225.1"/>
    <property type="molecule type" value="Genomic_DNA"/>
</dbReference>
<proteinExistence type="predicted"/>
<evidence type="ECO:0000256" key="2">
    <source>
        <dbReference type="ARBA" id="ARBA00022737"/>
    </source>
</evidence>
<reference evidence="4 5" key="1">
    <citation type="submission" date="2014-03" db="EMBL/GenBank/DDBJ databases">
        <title>Draft genome of the hookworm Oesophagostomum dentatum.</title>
        <authorList>
            <person name="Mitreva M."/>
        </authorList>
    </citation>
    <scope>NUCLEOTIDE SEQUENCE [LARGE SCALE GENOMIC DNA]</scope>
    <source>
        <strain evidence="4 5">OD-Hann</strain>
    </source>
</reference>
<evidence type="ECO:0000259" key="3">
    <source>
        <dbReference type="SMART" id="SM00875"/>
    </source>
</evidence>
<evidence type="ECO:0000256" key="1">
    <source>
        <dbReference type="ARBA" id="ARBA00022441"/>
    </source>
</evidence>
<name>A0A0B1SVM3_OESDE</name>
<dbReference type="InterPro" id="IPR011705">
    <property type="entry name" value="BACK"/>
</dbReference>
<dbReference type="Gene3D" id="2.120.10.80">
    <property type="entry name" value="Kelch-type beta propeller"/>
    <property type="match status" value="1"/>
</dbReference>
<evidence type="ECO:0000313" key="5">
    <source>
        <dbReference type="Proteomes" id="UP000053660"/>
    </source>
</evidence>
<dbReference type="OrthoDB" id="191037at2759"/>
<feature type="domain" description="BACK" evidence="3">
    <location>
        <begin position="21"/>
        <end position="141"/>
    </location>
</feature>
<gene>
    <name evidence="4" type="ORF">OESDEN_13005</name>
</gene>
<accession>A0A0B1SVM3</accession>
<dbReference type="PANTHER" id="PTHR24412">
    <property type="entry name" value="KELCH PROTEIN"/>
    <property type="match status" value="1"/>
</dbReference>
<keyword evidence="2" id="KW-0677">Repeat</keyword>
<dbReference type="Pfam" id="PF01344">
    <property type="entry name" value="Kelch_1"/>
    <property type="match status" value="1"/>
</dbReference>
<dbReference type="SMART" id="SM00875">
    <property type="entry name" value="BACK"/>
    <property type="match status" value="1"/>
</dbReference>
<feature type="non-terminal residue" evidence="4">
    <location>
        <position position="253"/>
    </location>
</feature>
<dbReference type="AlphaFoldDB" id="A0A0B1SVM3"/>
<dbReference type="Gene3D" id="1.25.40.420">
    <property type="match status" value="1"/>
</dbReference>
<dbReference type="Pfam" id="PF07707">
    <property type="entry name" value="BACK"/>
    <property type="match status" value="1"/>
</dbReference>
<evidence type="ECO:0000313" key="4">
    <source>
        <dbReference type="EMBL" id="KHJ87225.1"/>
    </source>
</evidence>
<dbReference type="InterPro" id="IPR015915">
    <property type="entry name" value="Kelch-typ_b-propeller"/>
</dbReference>
<keyword evidence="1" id="KW-0880">Kelch repeat</keyword>
<protein>
    <submittedName>
        <fullName evidence="4">Kelch repeat protein</fullName>
    </submittedName>
</protein>
<dbReference type="SUPFAM" id="SSF117281">
    <property type="entry name" value="Kelch motif"/>
    <property type="match status" value="1"/>
</dbReference>
<keyword evidence="5" id="KW-1185">Reference proteome</keyword>
<organism evidence="4 5">
    <name type="scientific">Oesophagostomum dentatum</name>
    <name type="common">Nodular worm</name>
    <dbReference type="NCBI Taxonomy" id="61180"/>
    <lineage>
        <taxon>Eukaryota</taxon>
        <taxon>Metazoa</taxon>
        <taxon>Ecdysozoa</taxon>
        <taxon>Nematoda</taxon>
        <taxon>Chromadorea</taxon>
        <taxon>Rhabditida</taxon>
        <taxon>Rhabditina</taxon>
        <taxon>Rhabditomorpha</taxon>
        <taxon>Strongyloidea</taxon>
        <taxon>Strongylidae</taxon>
        <taxon>Oesophagostomum</taxon>
    </lineage>
</organism>